<dbReference type="PIRSF" id="PIRSF500176">
    <property type="entry name" value="L_ASNase"/>
    <property type="match status" value="1"/>
</dbReference>
<evidence type="ECO:0000259" key="8">
    <source>
        <dbReference type="Pfam" id="PF17763"/>
    </source>
</evidence>
<dbReference type="Pfam" id="PF00710">
    <property type="entry name" value="Asparaginase"/>
    <property type="match status" value="1"/>
</dbReference>
<dbReference type="InterPro" id="IPR006034">
    <property type="entry name" value="Asparaginase/glutaminase-like"/>
</dbReference>
<dbReference type="PANTHER" id="PTHR11707:SF28">
    <property type="entry name" value="60 KDA LYSOPHOSPHOLIPASE"/>
    <property type="match status" value="1"/>
</dbReference>
<dbReference type="InterPro" id="IPR006033">
    <property type="entry name" value="AsnA_fam"/>
</dbReference>
<dbReference type="SMART" id="SM00870">
    <property type="entry name" value="Asparaginase"/>
    <property type="match status" value="1"/>
</dbReference>
<name>A0A6N4TLQ6_9FIRM</name>
<organism evidence="9 10">
    <name type="scientific">Amedibacterium intestinale</name>
    <dbReference type="NCBI Taxonomy" id="2583452"/>
    <lineage>
        <taxon>Bacteria</taxon>
        <taxon>Bacillati</taxon>
        <taxon>Bacillota</taxon>
        <taxon>Erysipelotrichia</taxon>
        <taxon>Erysipelotrichales</taxon>
        <taxon>Erysipelotrichaceae</taxon>
        <taxon>Amedibacterium</taxon>
    </lineage>
</organism>
<dbReference type="InterPro" id="IPR027473">
    <property type="entry name" value="L-asparaginase_C"/>
</dbReference>
<dbReference type="PANTHER" id="PTHR11707">
    <property type="entry name" value="L-ASPARAGINASE"/>
    <property type="match status" value="1"/>
</dbReference>
<dbReference type="EMBL" id="AP019695">
    <property type="protein sequence ID" value="BBK24000.1"/>
    <property type="molecule type" value="Genomic_DNA"/>
</dbReference>
<evidence type="ECO:0000313" key="9">
    <source>
        <dbReference type="EMBL" id="BBK24000.1"/>
    </source>
</evidence>
<evidence type="ECO:0000256" key="5">
    <source>
        <dbReference type="PIRSR" id="PIRSR001220-2"/>
    </source>
</evidence>
<dbReference type="AlphaFoldDB" id="A0A6N4TLQ6"/>
<keyword evidence="10" id="KW-1185">Reference proteome</keyword>
<feature type="binding site" evidence="5">
    <location>
        <position position="54"/>
    </location>
    <ligand>
        <name>substrate</name>
    </ligand>
</feature>
<evidence type="ECO:0000256" key="6">
    <source>
        <dbReference type="PROSITE-ProRule" id="PRU10100"/>
    </source>
</evidence>
<dbReference type="Pfam" id="PF17763">
    <property type="entry name" value="Asparaginase_C"/>
    <property type="match status" value="1"/>
</dbReference>
<keyword evidence="3" id="KW-0378">Hydrolase</keyword>
<dbReference type="NCBIfam" id="TIGR00519">
    <property type="entry name" value="asnASE_I"/>
    <property type="match status" value="1"/>
</dbReference>
<feature type="active site" evidence="6">
    <location>
        <position position="85"/>
    </location>
</feature>
<dbReference type="InterPro" id="IPR041725">
    <property type="entry name" value="L-asparaginase_I"/>
</dbReference>
<evidence type="ECO:0000256" key="2">
    <source>
        <dbReference type="ARBA" id="ARBA00012920"/>
    </source>
</evidence>
<evidence type="ECO:0000256" key="3">
    <source>
        <dbReference type="ARBA" id="ARBA00022801"/>
    </source>
</evidence>
<dbReference type="RefSeq" id="WP_115715521.1">
    <property type="nucleotide sequence ID" value="NZ_AP019695.1"/>
</dbReference>
<gene>
    <name evidence="9" type="primary">ansA</name>
    <name evidence="9" type="ORF">Aargi30884_29030</name>
</gene>
<dbReference type="GO" id="GO:0004067">
    <property type="term" value="F:asparaginase activity"/>
    <property type="evidence" value="ECO:0007669"/>
    <property type="project" value="UniProtKB-UniRule"/>
</dbReference>
<reference evidence="10" key="1">
    <citation type="submission" date="2019-05" db="EMBL/GenBank/DDBJ databases">
        <title>Complete genome sequencing of Absiella argi strain JCM 30884.</title>
        <authorList>
            <person name="Sakamoto M."/>
            <person name="Murakami T."/>
            <person name="Mori H."/>
        </authorList>
    </citation>
    <scope>NUCLEOTIDE SEQUENCE [LARGE SCALE GENOMIC DNA]</scope>
    <source>
        <strain evidence="10">JCM 30884</strain>
    </source>
</reference>
<dbReference type="Proteomes" id="UP000464754">
    <property type="component" value="Chromosome"/>
</dbReference>
<dbReference type="InterPro" id="IPR027475">
    <property type="entry name" value="Asparaginase/glutaminase_AS2"/>
</dbReference>
<dbReference type="FunFam" id="3.40.50.1170:FF:000001">
    <property type="entry name" value="L-asparaginase 2"/>
    <property type="match status" value="1"/>
</dbReference>
<dbReference type="CDD" id="cd08963">
    <property type="entry name" value="L-asparaginase_I"/>
    <property type="match status" value="1"/>
</dbReference>
<dbReference type="PIRSF" id="PIRSF001220">
    <property type="entry name" value="L-ASNase_gatD"/>
    <property type="match status" value="1"/>
</dbReference>
<feature type="domain" description="Asparaginase/glutaminase C-terminal" evidence="8">
    <location>
        <begin position="205"/>
        <end position="321"/>
    </location>
</feature>
<feature type="domain" description="L-asparaginase N-terminal" evidence="7">
    <location>
        <begin position="3"/>
        <end position="187"/>
    </location>
</feature>
<dbReference type="InterPro" id="IPR036152">
    <property type="entry name" value="Asp/glu_Ase-like_sf"/>
</dbReference>
<dbReference type="KEGG" id="aarg:Aargi30884_29030"/>
<comment type="similarity">
    <text evidence="1">Belongs to the asparaginase 1 family.</text>
</comment>
<protein>
    <recommendedName>
        <fullName evidence="2">asparaginase</fullName>
        <ecNumber evidence="2">3.5.1.1</ecNumber>
    </recommendedName>
</protein>
<dbReference type="InterPro" id="IPR040919">
    <property type="entry name" value="Asparaginase_C"/>
</dbReference>
<dbReference type="InterPro" id="IPR027474">
    <property type="entry name" value="L-asparaginase_N"/>
</dbReference>
<dbReference type="EC" id="3.5.1.1" evidence="2"/>
<dbReference type="PROSITE" id="PS00917">
    <property type="entry name" value="ASN_GLN_ASE_2"/>
    <property type="match status" value="1"/>
</dbReference>
<proteinExistence type="inferred from homology"/>
<dbReference type="Gene3D" id="3.40.50.1170">
    <property type="entry name" value="L-asparaginase, N-terminal domain"/>
    <property type="match status" value="1"/>
</dbReference>
<dbReference type="InterPro" id="IPR037152">
    <property type="entry name" value="L-asparaginase_N_sf"/>
</dbReference>
<dbReference type="PROSITE" id="PS51732">
    <property type="entry name" value="ASN_GLN_ASE_3"/>
    <property type="match status" value="1"/>
</dbReference>
<evidence type="ECO:0000256" key="4">
    <source>
        <dbReference type="PIRSR" id="PIRSR001220-1"/>
    </source>
</evidence>
<dbReference type="SUPFAM" id="SSF53774">
    <property type="entry name" value="Glutaminase/Asparaginase"/>
    <property type="match status" value="1"/>
</dbReference>
<dbReference type="SFLD" id="SFLDS00057">
    <property type="entry name" value="Glutaminase/Asparaginase"/>
    <property type="match status" value="1"/>
</dbReference>
<dbReference type="PRINTS" id="PR00139">
    <property type="entry name" value="ASNGLNASE"/>
</dbReference>
<evidence type="ECO:0000256" key="1">
    <source>
        <dbReference type="ARBA" id="ARBA00010518"/>
    </source>
</evidence>
<feature type="active site" description="O-isoaspartyl threonine intermediate" evidence="4">
    <location>
        <position position="12"/>
    </location>
</feature>
<sequence length="332" mass="36724">MKKILFLTTGGTIASSESEEGLVPSLTSSELLGYLGTHQQEALVECEDLLHLDSSNVQPEEWILIARRIAKAIKDYDGIVVTHGTDTLAYTASALSFMLENLPVPVIMTGSQLPLEHPLSDGVDNIRCSFAAALQDGLKGVYVCFNRQLILGTRAVKVRTMNLNAFESVNVEPAAILNAKGMEFHEDLLIRSKKEFHLADTLCKKVFLLKLTPGLNPEIFDMLSYMGYKGIVIEAFGAGGMHFERRDLVSKLEEMAKQGISVVACSQCLYEHSDFTIYQTGQKVLQQGVIPAWDMTSEAALAKLMWALGKTTDREEVKKLFETNFVNEITLI</sequence>
<dbReference type="GO" id="GO:0006520">
    <property type="term" value="P:amino acid metabolic process"/>
    <property type="evidence" value="ECO:0007669"/>
    <property type="project" value="InterPro"/>
</dbReference>
<dbReference type="Gene3D" id="3.40.50.40">
    <property type="match status" value="1"/>
</dbReference>
<evidence type="ECO:0000259" key="7">
    <source>
        <dbReference type="Pfam" id="PF00710"/>
    </source>
</evidence>
<accession>A0A6N4TLQ6</accession>
<feature type="binding site" evidence="5">
    <location>
        <begin position="85"/>
        <end position="86"/>
    </location>
    <ligand>
        <name>substrate</name>
    </ligand>
</feature>
<evidence type="ECO:0000313" key="10">
    <source>
        <dbReference type="Proteomes" id="UP000464754"/>
    </source>
</evidence>